<feature type="region of interest" description="Disordered" evidence="1">
    <location>
        <begin position="116"/>
        <end position="141"/>
    </location>
</feature>
<sequence>ELSIFDVVRAGELAAKHSIQVKFQDIDRIDIVGNEVTLILSKAPTCYVKPEGEMAIVNMEVAKDITGGAKSLKFTTGTSGQESFLRMKGKNTETVSFPEVRRLVSQCSPRMDALFRGLPPPRPVAAPSRKRKTSDAAVAEKKPRIAPAQLQEEIAAAEGTWLKRAVDRFQLKGIVGTASEAHWKTYFGERVLLEMKRQASVTADEDSSDEAQDEDAVSWPECLGAQPEIHSFDFESYRDGEEKEFAQEVLAGIQSSVEATIKSSALQLHASAFAGGVFLLSYHLNMDDDDPRTVDAHARIYAPNASGNFLDLRYHNHHRVRMSFTERNWEGEKIFDLDFNEY</sequence>
<evidence type="ECO:0000256" key="1">
    <source>
        <dbReference type="SAM" id="MobiDB-lite"/>
    </source>
</evidence>
<dbReference type="OrthoDB" id="419568at2759"/>
<keyword evidence="3" id="KW-1185">Reference proteome</keyword>
<feature type="non-terminal residue" evidence="2">
    <location>
        <position position="1"/>
    </location>
</feature>
<dbReference type="Proteomes" id="UP000601435">
    <property type="component" value="Unassembled WGS sequence"/>
</dbReference>
<reference evidence="2" key="1">
    <citation type="submission" date="2021-02" db="EMBL/GenBank/DDBJ databases">
        <authorList>
            <person name="Dougan E. K."/>
            <person name="Rhodes N."/>
            <person name="Thang M."/>
            <person name="Chan C."/>
        </authorList>
    </citation>
    <scope>NUCLEOTIDE SEQUENCE</scope>
</reference>
<dbReference type="AlphaFoldDB" id="A0A813A062"/>
<proteinExistence type="predicted"/>
<name>A0A813A062_9DINO</name>
<evidence type="ECO:0000313" key="2">
    <source>
        <dbReference type="EMBL" id="CAE7848375.1"/>
    </source>
</evidence>
<dbReference type="EMBL" id="CAJNJA010052886">
    <property type="protein sequence ID" value="CAE7848375.1"/>
    <property type="molecule type" value="Genomic_DNA"/>
</dbReference>
<organism evidence="2 3">
    <name type="scientific">Symbiodinium necroappetens</name>
    <dbReference type="NCBI Taxonomy" id="1628268"/>
    <lineage>
        <taxon>Eukaryota</taxon>
        <taxon>Sar</taxon>
        <taxon>Alveolata</taxon>
        <taxon>Dinophyceae</taxon>
        <taxon>Suessiales</taxon>
        <taxon>Symbiodiniaceae</taxon>
        <taxon>Symbiodinium</taxon>
    </lineage>
</organism>
<accession>A0A813A062</accession>
<evidence type="ECO:0000313" key="3">
    <source>
        <dbReference type="Proteomes" id="UP000601435"/>
    </source>
</evidence>
<feature type="non-terminal residue" evidence="2">
    <location>
        <position position="342"/>
    </location>
</feature>
<gene>
    <name evidence="2" type="ORF">SNEC2469_LOCUS26203</name>
</gene>
<comment type="caution">
    <text evidence="2">The sequence shown here is derived from an EMBL/GenBank/DDBJ whole genome shotgun (WGS) entry which is preliminary data.</text>
</comment>
<protein>
    <submittedName>
        <fullName evidence="2">Uncharacterized protein</fullName>
    </submittedName>
</protein>